<evidence type="ECO:0000256" key="1">
    <source>
        <dbReference type="SAM" id="MobiDB-lite"/>
    </source>
</evidence>
<proteinExistence type="predicted"/>
<reference evidence="2" key="2">
    <citation type="submission" date="2020-05" db="UniProtKB">
        <authorList>
            <consortium name="EnsemblMetazoa"/>
        </authorList>
    </citation>
    <scope>IDENTIFICATION</scope>
    <source>
        <strain evidence="2">IAEA</strain>
    </source>
</reference>
<feature type="region of interest" description="Disordered" evidence="1">
    <location>
        <begin position="59"/>
        <end position="83"/>
    </location>
</feature>
<feature type="compositionally biased region" description="Polar residues" evidence="1">
    <location>
        <begin position="70"/>
        <end position="83"/>
    </location>
</feature>
<accession>A0A1B0BV82</accession>
<organism evidence="2 3">
    <name type="scientific">Glossina palpalis gambiensis</name>
    <dbReference type="NCBI Taxonomy" id="67801"/>
    <lineage>
        <taxon>Eukaryota</taxon>
        <taxon>Metazoa</taxon>
        <taxon>Ecdysozoa</taxon>
        <taxon>Arthropoda</taxon>
        <taxon>Hexapoda</taxon>
        <taxon>Insecta</taxon>
        <taxon>Pterygota</taxon>
        <taxon>Neoptera</taxon>
        <taxon>Endopterygota</taxon>
        <taxon>Diptera</taxon>
        <taxon>Brachycera</taxon>
        <taxon>Muscomorpha</taxon>
        <taxon>Hippoboscoidea</taxon>
        <taxon>Glossinidae</taxon>
        <taxon>Glossina</taxon>
    </lineage>
</organism>
<sequence length="83" mass="9227">MSSLFDEVEMNLLSFLGLVDEEIDEIEVLHTEELGRIELEEVVDAKVLGRTELEELENPPPALGTLKVLGTSTSNSLENTAWQ</sequence>
<name>A0A1B0BV82_9MUSC</name>
<keyword evidence="3" id="KW-1185">Reference proteome</keyword>
<dbReference type="Proteomes" id="UP000092460">
    <property type="component" value="Unassembled WGS sequence"/>
</dbReference>
<protein>
    <submittedName>
        <fullName evidence="2">Uncharacterized protein</fullName>
    </submittedName>
</protein>
<evidence type="ECO:0000313" key="3">
    <source>
        <dbReference type="Proteomes" id="UP000092460"/>
    </source>
</evidence>
<reference evidence="3" key="1">
    <citation type="submission" date="2015-01" db="EMBL/GenBank/DDBJ databases">
        <authorList>
            <person name="Aksoy S."/>
            <person name="Warren W."/>
            <person name="Wilson R.K."/>
        </authorList>
    </citation>
    <scope>NUCLEOTIDE SEQUENCE [LARGE SCALE GENOMIC DNA]</scope>
    <source>
        <strain evidence="3">IAEA</strain>
    </source>
</reference>
<evidence type="ECO:0000313" key="2">
    <source>
        <dbReference type="EnsemblMetazoa" id="GPPI041493-PA"/>
    </source>
</evidence>
<dbReference type="AlphaFoldDB" id="A0A1B0BV82"/>
<dbReference type="VEuPathDB" id="VectorBase:GPPI041493"/>
<dbReference type="EMBL" id="JXJN01021145">
    <property type="status" value="NOT_ANNOTATED_CDS"/>
    <property type="molecule type" value="Genomic_DNA"/>
</dbReference>
<dbReference type="EnsemblMetazoa" id="GPPI041493-RA">
    <property type="protein sequence ID" value="GPPI041493-PA"/>
    <property type="gene ID" value="GPPI041493"/>
</dbReference>